<protein>
    <submittedName>
        <fullName evidence="8">Phosphoribosylformylglycinamidine synthase subunit I</fullName>
        <ecNumber evidence="8">6.3.5.3</ecNumber>
    </submittedName>
</protein>
<keyword evidence="4" id="KW-0658">Purine biosynthesis</keyword>
<dbReference type="EMBL" id="JMIY01000007">
    <property type="protein sequence ID" value="KCZ71180.1"/>
    <property type="molecule type" value="Genomic_DNA"/>
</dbReference>
<evidence type="ECO:0000256" key="6">
    <source>
        <dbReference type="ARBA" id="ARBA00022840"/>
    </source>
</evidence>
<keyword evidence="3" id="KW-0547">Nucleotide-binding</keyword>
<dbReference type="PIRSF" id="PIRSF001586">
    <property type="entry name" value="FGAM_synth_I"/>
    <property type="match status" value="1"/>
</dbReference>
<dbReference type="AlphaFoldDB" id="A0A062V6Z5"/>
<dbReference type="GO" id="GO:0005737">
    <property type="term" value="C:cytoplasm"/>
    <property type="evidence" value="ECO:0007669"/>
    <property type="project" value="TreeGrafter"/>
</dbReference>
<comment type="caution">
    <text evidence="8">The sequence shown here is derived from an EMBL/GenBank/DDBJ whole genome shotgun (WGS) entry which is preliminary data.</text>
</comment>
<keyword evidence="5" id="KW-0378">Hydrolase</keyword>
<keyword evidence="1" id="KW-0963">Cytoplasm</keyword>
<sequence>MIPKVLILTGFGINCDMETQHAFRVAGAQSERVHLTDLINRTRNLSDFDILALPGGFSFGDDIASGKVLANMIKYNLGGQVQEFIDTGKLILGICNGFQAMVKMGLLPGFNGDYSTQEVTLTFNDSGRFEDRWVHLKTNQNSKCIFTKGIESIYLPVRHGEGKFVVKNSDVLARLRKGSHIVLQYMDGAGNLAGYPFNPNGSVDSIAAICDETGRVFGMMPHPEAFQHRTNHPGWTREELPEEGAGMQIFRNAVEYVRENP</sequence>
<dbReference type="SUPFAM" id="SSF52317">
    <property type="entry name" value="Class I glutamine amidotransferase-like"/>
    <property type="match status" value="1"/>
</dbReference>
<evidence type="ECO:0000256" key="3">
    <source>
        <dbReference type="ARBA" id="ARBA00022741"/>
    </source>
</evidence>
<dbReference type="Pfam" id="PF13507">
    <property type="entry name" value="GATase_5"/>
    <property type="match status" value="1"/>
</dbReference>
<accession>A0A062V6Z5</accession>
<dbReference type="RefSeq" id="WP_048093421.1">
    <property type="nucleotide sequence ID" value="NZ_JMIY01000007.1"/>
</dbReference>
<dbReference type="PANTHER" id="PTHR10099">
    <property type="entry name" value="PHOSPHORIBOSYLFORMYLGLYCINAMIDINE SYNTHASE"/>
    <property type="match status" value="1"/>
</dbReference>
<dbReference type="OrthoDB" id="6486at2157"/>
<evidence type="ECO:0000313" key="8">
    <source>
        <dbReference type="EMBL" id="KCZ71180.1"/>
    </source>
</evidence>
<dbReference type="Gene3D" id="3.40.50.880">
    <property type="match status" value="1"/>
</dbReference>
<name>A0A062V6Z5_9EURY</name>
<dbReference type="PATRIC" id="fig|1392998.3.peg.2772"/>
<keyword evidence="7" id="KW-0315">Glutamine amidotransferase</keyword>
<dbReference type="Proteomes" id="UP000027153">
    <property type="component" value="Unassembled WGS sequence"/>
</dbReference>
<dbReference type="SMART" id="SM01211">
    <property type="entry name" value="GATase_5"/>
    <property type="match status" value="1"/>
</dbReference>
<evidence type="ECO:0000256" key="1">
    <source>
        <dbReference type="ARBA" id="ARBA00022490"/>
    </source>
</evidence>
<keyword evidence="2 8" id="KW-0436">Ligase</keyword>
<dbReference type="PROSITE" id="PS51273">
    <property type="entry name" value="GATASE_TYPE_1"/>
    <property type="match status" value="1"/>
</dbReference>
<organism evidence="8 9">
    <name type="scientific">Candidatus Methanoperedens nitratireducens</name>
    <dbReference type="NCBI Taxonomy" id="1392998"/>
    <lineage>
        <taxon>Archaea</taxon>
        <taxon>Methanobacteriati</taxon>
        <taxon>Methanobacteriota</taxon>
        <taxon>Stenosarchaea group</taxon>
        <taxon>Methanomicrobia</taxon>
        <taxon>Methanosarcinales</taxon>
        <taxon>ANME-2 cluster</taxon>
        <taxon>Candidatus Methanoperedentaceae</taxon>
        <taxon>Candidatus Methanoperedens</taxon>
    </lineage>
</organism>
<dbReference type="CDD" id="cd01740">
    <property type="entry name" value="GATase1_FGAR_AT"/>
    <property type="match status" value="1"/>
</dbReference>
<evidence type="ECO:0000313" key="9">
    <source>
        <dbReference type="Proteomes" id="UP000027153"/>
    </source>
</evidence>
<dbReference type="GO" id="GO:0004642">
    <property type="term" value="F:phosphoribosylformylglycinamidine synthase activity"/>
    <property type="evidence" value="ECO:0007669"/>
    <property type="project" value="UniProtKB-EC"/>
</dbReference>
<dbReference type="EC" id="6.3.5.3" evidence="8"/>
<dbReference type="GO" id="GO:0016787">
    <property type="term" value="F:hydrolase activity"/>
    <property type="evidence" value="ECO:0007669"/>
    <property type="project" value="UniProtKB-KW"/>
</dbReference>
<keyword evidence="6" id="KW-0067">ATP-binding</keyword>
<evidence type="ECO:0000256" key="4">
    <source>
        <dbReference type="ARBA" id="ARBA00022755"/>
    </source>
</evidence>
<gene>
    <name evidence="8" type="ORF">ANME2D_03212</name>
</gene>
<dbReference type="GO" id="GO:0006189">
    <property type="term" value="P:'de novo' IMP biosynthetic process"/>
    <property type="evidence" value="ECO:0007669"/>
    <property type="project" value="InterPro"/>
</dbReference>
<evidence type="ECO:0000256" key="7">
    <source>
        <dbReference type="ARBA" id="ARBA00022962"/>
    </source>
</evidence>
<evidence type="ECO:0000256" key="5">
    <source>
        <dbReference type="ARBA" id="ARBA00022801"/>
    </source>
</evidence>
<dbReference type="GO" id="GO:0005524">
    <property type="term" value="F:ATP binding"/>
    <property type="evidence" value="ECO:0007669"/>
    <property type="project" value="UniProtKB-KW"/>
</dbReference>
<reference evidence="8 9" key="1">
    <citation type="journal article" date="2013" name="Nature">
        <title>Anaerobic oxidation of methane coupled to nitrate reduction in a novel archaeal lineage.</title>
        <authorList>
            <person name="Haroon M.F."/>
            <person name="Hu S."/>
            <person name="Shi Y."/>
            <person name="Imelfort M."/>
            <person name="Keller J."/>
            <person name="Hugenholtz P."/>
            <person name="Yuan Z."/>
            <person name="Tyson G.W."/>
        </authorList>
    </citation>
    <scope>NUCLEOTIDE SEQUENCE [LARGE SCALE GENOMIC DNA]</scope>
    <source>
        <strain evidence="8 9">ANME-2d</strain>
    </source>
</reference>
<dbReference type="NCBIfam" id="TIGR01737">
    <property type="entry name" value="FGAM_synth_I"/>
    <property type="match status" value="1"/>
</dbReference>
<evidence type="ECO:0000256" key="2">
    <source>
        <dbReference type="ARBA" id="ARBA00022598"/>
    </source>
</evidence>
<keyword evidence="9" id="KW-1185">Reference proteome</keyword>
<proteinExistence type="predicted"/>
<dbReference type="PANTHER" id="PTHR10099:SF1">
    <property type="entry name" value="PHOSPHORIBOSYLFORMYLGLYCINAMIDINE SYNTHASE"/>
    <property type="match status" value="1"/>
</dbReference>
<dbReference type="InterPro" id="IPR029062">
    <property type="entry name" value="Class_I_gatase-like"/>
</dbReference>
<dbReference type="InterPro" id="IPR010075">
    <property type="entry name" value="PRibForGlyAmidine_synth_PurQ"/>
</dbReference>